<reference evidence="2" key="2">
    <citation type="submission" date="2022-06" db="UniProtKB">
        <authorList>
            <consortium name="EnsemblMetazoa"/>
        </authorList>
    </citation>
    <scope>IDENTIFICATION</scope>
    <source>
        <strain evidence="2">PS312</strain>
    </source>
</reference>
<feature type="region of interest" description="Disordered" evidence="1">
    <location>
        <begin position="40"/>
        <end position="82"/>
    </location>
</feature>
<protein>
    <submittedName>
        <fullName evidence="2">Uncharacterized protein</fullName>
    </submittedName>
</protein>
<keyword evidence="3" id="KW-1185">Reference proteome</keyword>
<gene>
    <name evidence="2" type="primary">WBGene00283223</name>
</gene>
<evidence type="ECO:0000313" key="3">
    <source>
        <dbReference type="Proteomes" id="UP000005239"/>
    </source>
</evidence>
<dbReference type="EnsemblMetazoa" id="PPA44854.1">
    <property type="protein sequence ID" value="PPA44854.1"/>
    <property type="gene ID" value="WBGene00283223"/>
</dbReference>
<dbReference type="Proteomes" id="UP000005239">
    <property type="component" value="Unassembled WGS sequence"/>
</dbReference>
<sequence length="82" mass="9734">MGKRSEQTDWWLPKTFLNGQLATNRPNCWEWWRRERRKITEPRRASCDEDGVGNKSRMRRPSNLEQQSPSNDGRNGQGMNNE</sequence>
<accession>A0A2A6CGA5</accession>
<reference evidence="3" key="1">
    <citation type="journal article" date="2008" name="Nat. Genet.">
        <title>The Pristionchus pacificus genome provides a unique perspective on nematode lifestyle and parasitism.</title>
        <authorList>
            <person name="Dieterich C."/>
            <person name="Clifton S.W."/>
            <person name="Schuster L.N."/>
            <person name="Chinwalla A."/>
            <person name="Delehaunty K."/>
            <person name="Dinkelacker I."/>
            <person name="Fulton L."/>
            <person name="Fulton R."/>
            <person name="Godfrey J."/>
            <person name="Minx P."/>
            <person name="Mitreva M."/>
            <person name="Roeseler W."/>
            <person name="Tian H."/>
            <person name="Witte H."/>
            <person name="Yang S.P."/>
            <person name="Wilson R.K."/>
            <person name="Sommer R.J."/>
        </authorList>
    </citation>
    <scope>NUCLEOTIDE SEQUENCE [LARGE SCALE GENOMIC DNA]</scope>
    <source>
        <strain evidence="3">PS312</strain>
    </source>
</reference>
<accession>A0A8R1Z5Q9</accession>
<evidence type="ECO:0000313" key="2">
    <source>
        <dbReference type="EnsemblMetazoa" id="PPA44854.1"/>
    </source>
</evidence>
<evidence type="ECO:0000256" key="1">
    <source>
        <dbReference type="SAM" id="MobiDB-lite"/>
    </source>
</evidence>
<feature type="compositionally biased region" description="Polar residues" evidence="1">
    <location>
        <begin position="63"/>
        <end position="82"/>
    </location>
</feature>
<dbReference type="AlphaFoldDB" id="A0A2A6CGA5"/>
<name>A0A2A6CGA5_PRIPA</name>
<organism evidence="2 3">
    <name type="scientific">Pristionchus pacificus</name>
    <name type="common">Parasitic nematode worm</name>
    <dbReference type="NCBI Taxonomy" id="54126"/>
    <lineage>
        <taxon>Eukaryota</taxon>
        <taxon>Metazoa</taxon>
        <taxon>Ecdysozoa</taxon>
        <taxon>Nematoda</taxon>
        <taxon>Chromadorea</taxon>
        <taxon>Rhabditida</taxon>
        <taxon>Rhabditina</taxon>
        <taxon>Diplogasteromorpha</taxon>
        <taxon>Diplogasteroidea</taxon>
        <taxon>Neodiplogasteridae</taxon>
        <taxon>Pristionchus</taxon>
    </lineage>
</organism>
<proteinExistence type="predicted"/>